<comment type="caution">
    <text evidence="5">The sequence shown here is derived from an EMBL/GenBank/DDBJ whole genome shotgun (WGS) entry which is preliminary data.</text>
</comment>
<dbReference type="OrthoDB" id="1920326at2759"/>
<dbReference type="CDD" id="cd06141">
    <property type="entry name" value="WRN_exo"/>
    <property type="match status" value="1"/>
</dbReference>
<feature type="region of interest" description="Disordered" evidence="3">
    <location>
        <begin position="489"/>
        <end position="557"/>
    </location>
</feature>
<dbReference type="PANTHER" id="PTHR13620">
    <property type="entry name" value="3-5 EXONUCLEASE"/>
    <property type="match status" value="1"/>
</dbReference>
<proteinExistence type="predicted"/>
<feature type="region of interest" description="Disordered" evidence="3">
    <location>
        <begin position="591"/>
        <end position="627"/>
    </location>
</feature>
<sequence length="875" mass="96139">MLLRRRAFFSSASCPHRRASDEIIHSCALAQIQHIQFLTSRPIYALAAMNETPRLTTATPSPTTACRWKRGRPVPARYNGGTIQSTIPRTPPWEAENPQAGSRALGAYAQYRCSSTMPRPGSKDNRITDGSIAYALQQMHLGSGSGTTPFTPTASMHAQLATSPVTSSEPLNQVAINDGVPSDTAAAKNVEDAPGAQPSINMESSNSSEYSPSQQESVVLDARGEQEENKDKTEESTEEEMEEHKTLNYQIPEDVLRAAMLASPNTRASFWSAKLYRGPDGESLSTHYCRSSEVAERVAQKFLGEKVVGFDIEWRPFSHAKNIKQNASLIQLACENRIALFHVALFDGSTPSELVPPSLKIILESPDILKVGVAVKGDFSRLQKYLDVQAQGVFELSRLHNLVELHAINPDKVSNKLVGLAAQVLQHLQLPLYKGAPLLDDPEDTENVRESDWSKPLNLQQIHYAAADAYAGFRLYHILEWKRKQLRPTPPTRGLCDYDAKAVPKPKAPKKKKTTSKSKETPAAVADDTEPVVEQDQDEAEEDDGYETAPEELMDSHDLEDSGIVSLADSAANTSGDSSSQRRVGRLNLAWQKGPDPAYPILPEQQADSREPTPSPSFSYNTTNIEDEADGVSRNASLQPRFHDHADSDEFADPELEAALQILEVDADGKLTELTSPTAGTALDALESTLNPNSSSLRSTQGATKVDLNRGKRSSIPTNEVATLDVGSVDLDAMDSEALKFTPAPPPTFEPLAMPNDGETHSPEYNLATTWAREYLKSTIPSPTSTAPSRIRATVPHLRAYHLWHRQNLPLNDIASHLRDPPLSHSTVAGYVLQAVTLERLDYDKETMREVMLGMPTALRKGRWKWMAEKVGALR</sequence>
<feature type="compositionally biased region" description="Basic and acidic residues" evidence="3">
    <location>
        <begin position="222"/>
        <end position="235"/>
    </location>
</feature>
<dbReference type="SMART" id="SM00474">
    <property type="entry name" value="35EXOc"/>
    <property type="match status" value="1"/>
</dbReference>
<dbReference type="AlphaFoldDB" id="A0A8K0QYP1"/>
<feature type="region of interest" description="Disordered" evidence="3">
    <location>
        <begin position="193"/>
        <end position="245"/>
    </location>
</feature>
<dbReference type="GO" id="GO:0003676">
    <property type="term" value="F:nucleic acid binding"/>
    <property type="evidence" value="ECO:0007669"/>
    <property type="project" value="InterPro"/>
</dbReference>
<dbReference type="Pfam" id="PF01612">
    <property type="entry name" value="DNA_pol_A_exo1"/>
    <property type="match status" value="1"/>
</dbReference>
<dbReference type="InterPro" id="IPR012337">
    <property type="entry name" value="RNaseH-like_sf"/>
</dbReference>
<keyword evidence="2" id="KW-0378">Hydrolase</keyword>
<evidence type="ECO:0000313" key="6">
    <source>
        <dbReference type="Proteomes" id="UP000813461"/>
    </source>
</evidence>
<evidence type="ECO:0000256" key="2">
    <source>
        <dbReference type="ARBA" id="ARBA00022801"/>
    </source>
</evidence>
<feature type="compositionally biased region" description="Polar residues" evidence="3">
    <location>
        <begin position="689"/>
        <end position="703"/>
    </location>
</feature>
<evidence type="ECO:0000259" key="4">
    <source>
        <dbReference type="SMART" id="SM00474"/>
    </source>
</evidence>
<dbReference type="GO" id="GO:0006139">
    <property type="term" value="P:nucleobase-containing compound metabolic process"/>
    <property type="evidence" value="ECO:0007669"/>
    <property type="project" value="InterPro"/>
</dbReference>
<reference evidence="5" key="1">
    <citation type="journal article" date="2021" name="Nat. Commun.">
        <title>Genetic determinants of endophytism in the Arabidopsis root mycobiome.</title>
        <authorList>
            <person name="Mesny F."/>
            <person name="Miyauchi S."/>
            <person name="Thiergart T."/>
            <person name="Pickel B."/>
            <person name="Atanasova L."/>
            <person name="Karlsson M."/>
            <person name="Huettel B."/>
            <person name="Barry K.W."/>
            <person name="Haridas S."/>
            <person name="Chen C."/>
            <person name="Bauer D."/>
            <person name="Andreopoulos W."/>
            <person name="Pangilinan J."/>
            <person name="LaButti K."/>
            <person name="Riley R."/>
            <person name="Lipzen A."/>
            <person name="Clum A."/>
            <person name="Drula E."/>
            <person name="Henrissat B."/>
            <person name="Kohler A."/>
            <person name="Grigoriev I.V."/>
            <person name="Martin F.M."/>
            <person name="Hacquard S."/>
        </authorList>
    </citation>
    <scope>NUCLEOTIDE SEQUENCE</scope>
    <source>
        <strain evidence="5">MPI-SDFR-AT-0120</strain>
    </source>
</reference>
<dbReference type="InterPro" id="IPR051132">
    <property type="entry name" value="3-5_Exonuclease_domain"/>
</dbReference>
<protein>
    <recommendedName>
        <fullName evidence="4">3'-5' exonuclease domain-containing protein</fullName>
    </recommendedName>
</protein>
<feature type="compositionally biased region" description="Acidic residues" evidence="3">
    <location>
        <begin position="527"/>
        <end position="553"/>
    </location>
</feature>
<feature type="compositionally biased region" description="Low complexity" evidence="3">
    <location>
        <begin position="197"/>
        <end position="217"/>
    </location>
</feature>
<evidence type="ECO:0000256" key="1">
    <source>
        <dbReference type="ARBA" id="ARBA00022722"/>
    </source>
</evidence>
<feature type="compositionally biased region" description="Basic residues" evidence="3">
    <location>
        <begin position="507"/>
        <end position="516"/>
    </location>
</feature>
<feature type="domain" description="3'-5' exonuclease" evidence="4">
    <location>
        <begin position="286"/>
        <end position="484"/>
    </location>
</feature>
<feature type="region of interest" description="Disordered" evidence="3">
    <location>
        <begin position="158"/>
        <end position="179"/>
    </location>
</feature>
<accession>A0A8K0QYP1</accession>
<dbReference type="InterPro" id="IPR036397">
    <property type="entry name" value="RNaseH_sf"/>
</dbReference>
<dbReference type="GO" id="GO:0005737">
    <property type="term" value="C:cytoplasm"/>
    <property type="evidence" value="ECO:0007669"/>
    <property type="project" value="TreeGrafter"/>
</dbReference>
<feature type="compositionally biased region" description="Polar residues" evidence="3">
    <location>
        <begin position="158"/>
        <end position="175"/>
    </location>
</feature>
<organism evidence="5 6">
    <name type="scientific">Paraphoma chrysanthemicola</name>
    <dbReference type="NCBI Taxonomy" id="798071"/>
    <lineage>
        <taxon>Eukaryota</taxon>
        <taxon>Fungi</taxon>
        <taxon>Dikarya</taxon>
        <taxon>Ascomycota</taxon>
        <taxon>Pezizomycotina</taxon>
        <taxon>Dothideomycetes</taxon>
        <taxon>Pleosporomycetidae</taxon>
        <taxon>Pleosporales</taxon>
        <taxon>Pleosporineae</taxon>
        <taxon>Phaeosphaeriaceae</taxon>
        <taxon>Paraphoma</taxon>
    </lineage>
</organism>
<name>A0A8K0QYP1_9PLEO</name>
<dbReference type="GO" id="GO:0005634">
    <property type="term" value="C:nucleus"/>
    <property type="evidence" value="ECO:0007669"/>
    <property type="project" value="TreeGrafter"/>
</dbReference>
<dbReference type="GO" id="GO:0008408">
    <property type="term" value="F:3'-5' exonuclease activity"/>
    <property type="evidence" value="ECO:0007669"/>
    <property type="project" value="InterPro"/>
</dbReference>
<gene>
    <name evidence="5" type="ORF">FB567DRAFT_146937</name>
</gene>
<feature type="region of interest" description="Disordered" evidence="3">
    <location>
        <begin position="77"/>
        <end position="98"/>
    </location>
</feature>
<dbReference type="PANTHER" id="PTHR13620:SF104">
    <property type="entry name" value="EXONUCLEASE 3'-5' DOMAIN-CONTAINING PROTEIN 2"/>
    <property type="match status" value="1"/>
</dbReference>
<evidence type="ECO:0000256" key="3">
    <source>
        <dbReference type="SAM" id="MobiDB-lite"/>
    </source>
</evidence>
<feature type="region of interest" description="Disordered" evidence="3">
    <location>
        <begin position="689"/>
        <end position="714"/>
    </location>
</feature>
<dbReference type="SUPFAM" id="SSF53098">
    <property type="entry name" value="Ribonuclease H-like"/>
    <property type="match status" value="1"/>
</dbReference>
<evidence type="ECO:0000313" key="5">
    <source>
        <dbReference type="EMBL" id="KAH7077271.1"/>
    </source>
</evidence>
<dbReference type="EMBL" id="JAGMVJ010000018">
    <property type="protein sequence ID" value="KAH7077271.1"/>
    <property type="molecule type" value="Genomic_DNA"/>
</dbReference>
<dbReference type="InterPro" id="IPR002562">
    <property type="entry name" value="3'-5'_exonuclease_dom"/>
</dbReference>
<keyword evidence="6" id="KW-1185">Reference proteome</keyword>
<keyword evidence="1" id="KW-0540">Nuclease</keyword>
<dbReference type="Gene3D" id="3.30.420.10">
    <property type="entry name" value="Ribonuclease H-like superfamily/Ribonuclease H"/>
    <property type="match status" value="1"/>
</dbReference>
<dbReference type="Proteomes" id="UP000813461">
    <property type="component" value="Unassembled WGS sequence"/>
</dbReference>